<dbReference type="Proteomes" id="UP000266506">
    <property type="component" value="Unassembled WGS sequence"/>
</dbReference>
<dbReference type="InterPro" id="IPR006076">
    <property type="entry name" value="FAD-dep_OxRdtase"/>
</dbReference>
<accession>A0A397RVV3</accession>
<feature type="domain" description="BFD-like [2Fe-2S]-binding" evidence="2">
    <location>
        <begin position="398"/>
        <end position="451"/>
    </location>
</feature>
<dbReference type="Gene3D" id="3.50.50.60">
    <property type="entry name" value="FAD/NAD(P)-binding domain"/>
    <property type="match status" value="1"/>
</dbReference>
<dbReference type="Gene3D" id="3.30.9.10">
    <property type="entry name" value="D-Amino Acid Oxidase, subunit A, domain 2"/>
    <property type="match status" value="1"/>
</dbReference>
<dbReference type="InterPro" id="IPR041854">
    <property type="entry name" value="BFD-like_2Fe2S-bd_dom_sf"/>
</dbReference>
<protein>
    <submittedName>
        <fullName evidence="3">Glycerol-3-phosphate dehydrogenase</fullName>
    </submittedName>
</protein>
<evidence type="ECO:0000259" key="2">
    <source>
        <dbReference type="Pfam" id="PF04324"/>
    </source>
</evidence>
<comment type="caution">
    <text evidence="3">The sequence shown here is derived from an EMBL/GenBank/DDBJ whole genome shotgun (WGS) entry which is preliminary data.</text>
</comment>
<dbReference type="InParanoid" id="A0A397RVV3"/>
<dbReference type="SUPFAM" id="SSF51905">
    <property type="entry name" value="FAD/NAD(P)-binding domain"/>
    <property type="match status" value="1"/>
</dbReference>
<dbReference type="FunCoup" id="A0A397RVV3">
    <property type="interactions" value="262"/>
</dbReference>
<dbReference type="PANTHER" id="PTHR42720:SF1">
    <property type="entry name" value="GLYCEROL 3-PHOSPHATE OXIDASE"/>
    <property type="match status" value="1"/>
</dbReference>
<evidence type="ECO:0000313" key="3">
    <source>
        <dbReference type="EMBL" id="RIA78470.1"/>
    </source>
</evidence>
<proteinExistence type="predicted"/>
<evidence type="ECO:0000313" key="4">
    <source>
        <dbReference type="Proteomes" id="UP000266506"/>
    </source>
</evidence>
<dbReference type="EMBL" id="QXEV01000001">
    <property type="protein sequence ID" value="RIA78470.1"/>
    <property type="molecule type" value="Genomic_DNA"/>
</dbReference>
<dbReference type="Pfam" id="PF04324">
    <property type="entry name" value="Fer2_BFD"/>
    <property type="match status" value="1"/>
</dbReference>
<dbReference type="OrthoDB" id="9801699at2"/>
<evidence type="ECO:0000259" key="1">
    <source>
        <dbReference type="Pfam" id="PF01266"/>
    </source>
</evidence>
<keyword evidence="4" id="KW-1185">Reference proteome</keyword>
<dbReference type="InterPro" id="IPR036188">
    <property type="entry name" value="FAD/NAD-bd_sf"/>
</dbReference>
<dbReference type="AlphaFoldDB" id="A0A397RVV3"/>
<dbReference type="InterPro" id="IPR052745">
    <property type="entry name" value="G3P_Oxidase/Oxidoreductase"/>
</dbReference>
<dbReference type="CDD" id="cd19946">
    <property type="entry name" value="GlpA-like_Fer2_BFD-like"/>
    <property type="match status" value="1"/>
</dbReference>
<name>A0A397RVV3_9MOLU</name>
<dbReference type="InterPro" id="IPR007419">
    <property type="entry name" value="BFD-like_2Fe2S-bd_dom"/>
</dbReference>
<dbReference type="Gene3D" id="1.10.10.1100">
    <property type="entry name" value="BFD-like [2Fe-2S]-binding domain"/>
    <property type="match status" value="1"/>
</dbReference>
<dbReference type="Pfam" id="PF01266">
    <property type="entry name" value="DAO"/>
    <property type="match status" value="1"/>
</dbReference>
<organism evidence="3 4">
    <name type="scientific">Anaeroplasma bactoclasticum</name>
    <dbReference type="NCBI Taxonomy" id="2088"/>
    <lineage>
        <taxon>Bacteria</taxon>
        <taxon>Bacillati</taxon>
        <taxon>Mycoplasmatota</taxon>
        <taxon>Mollicutes</taxon>
        <taxon>Anaeroplasmatales</taxon>
        <taxon>Anaeroplasmataceae</taxon>
        <taxon>Anaeroplasma</taxon>
    </lineage>
</organism>
<gene>
    <name evidence="3" type="ORF">EI71_00030</name>
</gene>
<feature type="domain" description="FAD dependent oxidoreductase" evidence="1">
    <location>
        <begin position="3"/>
        <end position="348"/>
    </location>
</feature>
<sequence length="484" mass="53553">MYDVIIIGGGITGSSIAYEFSKYNLKVAMVEASNDVGASTTKANSGIVHAGYDPKPGTLMAKLNVEGSKMYKELAPKFNVHYSNIGSLVIGKKSDEDKILELYNRGLENGVSDMSILRGEEIFKLEPNLNKDITIALLAKSAAVVSPWEMCLAFSENAVRNGVELFLSFKVTNVTKVNDYFTVESKDKVLKTKFVINCAGVYADEIYNMVLKDQKGFKIVPVKGDYYLLDKEEGKLVNHIIFQTPSSLGKGVLVSKTCHGNLIVGPNAKEIMDKEDVGVDQESLDYIKKMAKNTLENINYRNNIRNFAGLRAKILDYDDFLIGDSLVSGFINFAGIKSPGLSAAPAFGPYAKRILMFLGLPFELNNKFKITPLPKFFKDMTKEEIDSKIKENELYGRIICRCETVSEGEIVDSLKRPIPALSIDAIKRRCNAGMGRCQGGFCGPKILEIMTRELNLEPKDILQDKEGTNIVLDYTKGGIHHEGI</sequence>
<dbReference type="PANTHER" id="PTHR42720">
    <property type="entry name" value="GLYCEROL-3-PHOSPHATE DEHYDROGENASE"/>
    <property type="match status" value="1"/>
</dbReference>
<reference evidence="3 4" key="1">
    <citation type="submission" date="2018-08" db="EMBL/GenBank/DDBJ databases">
        <title>Genomic Encyclopedia of Archaeal and Bacterial Type Strains, Phase II (KMG-II): from individual species to whole genera.</title>
        <authorList>
            <person name="Goeker M."/>
        </authorList>
    </citation>
    <scope>NUCLEOTIDE SEQUENCE [LARGE SCALE GENOMIC DNA]</scope>
    <source>
        <strain evidence="3 4">ATCC 27112</strain>
    </source>
</reference>